<dbReference type="Pfam" id="PF00263">
    <property type="entry name" value="Secretin"/>
    <property type="match status" value="1"/>
</dbReference>
<organism evidence="6 7">
    <name type="scientific">Methylocucumis oryzae</name>
    <dbReference type="NCBI Taxonomy" id="1632867"/>
    <lineage>
        <taxon>Bacteria</taxon>
        <taxon>Pseudomonadati</taxon>
        <taxon>Pseudomonadota</taxon>
        <taxon>Gammaproteobacteria</taxon>
        <taxon>Methylococcales</taxon>
        <taxon>Methylococcaceae</taxon>
        <taxon>Methylocucumis</taxon>
    </lineage>
</organism>
<comment type="similarity">
    <text evidence="4">Belongs to the bacterial secretin family.</text>
</comment>
<keyword evidence="7" id="KW-1185">Reference proteome</keyword>
<keyword evidence="2" id="KW-0732">Signal</keyword>
<evidence type="ECO:0000259" key="5">
    <source>
        <dbReference type="Pfam" id="PF00263"/>
    </source>
</evidence>
<name>A0A0F3ILT2_9GAMM</name>
<dbReference type="GO" id="GO:0009306">
    <property type="term" value="P:protein secretion"/>
    <property type="evidence" value="ECO:0007669"/>
    <property type="project" value="InterPro"/>
</dbReference>
<comment type="subcellular location">
    <subcellularLocation>
        <location evidence="1">Membrane</location>
    </subcellularLocation>
</comment>
<proteinExistence type="inferred from homology"/>
<comment type="caution">
    <text evidence="6">The sequence shown here is derived from an EMBL/GenBank/DDBJ whole genome shotgun (WGS) entry which is preliminary data.</text>
</comment>
<dbReference type="GO" id="GO:0016020">
    <property type="term" value="C:membrane"/>
    <property type="evidence" value="ECO:0007669"/>
    <property type="project" value="UniProtKB-SubCell"/>
</dbReference>
<keyword evidence="3" id="KW-0472">Membrane</keyword>
<dbReference type="AlphaFoldDB" id="A0A0F3ILT2"/>
<accession>A0A0F3ILT2</accession>
<gene>
    <name evidence="6" type="ORF">VZ94_03105</name>
</gene>
<dbReference type="InterPro" id="IPR001775">
    <property type="entry name" value="GspD/PilQ"/>
</dbReference>
<dbReference type="InterPro" id="IPR004846">
    <property type="entry name" value="T2SS/T3SS_dom"/>
</dbReference>
<sequence length="150" mass="16272">MLANFTYVDTGVILGFTPTILEDAKVELKISQEVSEAGTSSNNTPPIFKRKVETVLTANSGETIMIGGLITHNEDVTDTKVPWLGDIPVLGWLFSTLSRSDKSTNMVILITPHIVSNSAEAAYLTKSFQEQMNWNVKDEISKPAASGVGK</sequence>
<dbReference type="InterPro" id="IPR004845">
    <property type="entry name" value="T2SS_GspD_CS"/>
</dbReference>
<feature type="domain" description="Type II/III secretion system secretin-like" evidence="5">
    <location>
        <begin position="5"/>
        <end position="115"/>
    </location>
</feature>
<reference evidence="6 7" key="2">
    <citation type="journal article" date="2016" name="Microb. Ecol.">
        <title>Genome Characteristics of a Novel Type I Methanotroph (Sn10-6) Isolated from a Flooded Indian Rice Field.</title>
        <authorList>
            <person name="Rahalkar M.C."/>
            <person name="Pandit P.S."/>
            <person name="Dhakephalkar P.K."/>
            <person name="Pore S."/>
            <person name="Arora P."/>
            <person name="Kapse N."/>
        </authorList>
    </citation>
    <scope>NUCLEOTIDE SEQUENCE [LARGE SCALE GENOMIC DNA]</scope>
    <source>
        <strain evidence="6 7">Sn10-6</strain>
    </source>
</reference>
<evidence type="ECO:0000256" key="3">
    <source>
        <dbReference type="ARBA" id="ARBA00023136"/>
    </source>
</evidence>
<evidence type="ECO:0000256" key="4">
    <source>
        <dbReference type="RuleBase" id="RU004003"/>
    </source>
</evidence>
<dbReference type="PANTHER" id="PTHR30332:SF24">
    <property type="entry name" value="SECRETIN GSPD-RELATED"/>
    <property type="match status" value="1"/>
</dbReference>
<evidence type="ECO:0000313" key="7">
    <source>
        <dbReference type="Proteomes" id="UP000033684"/>
    </source>
</evidence>
<reference evidence="7" key="1">
    <citation type="submission" date="2015-03" db="EMBL/GenBank/DDBJ databases">
        <title>Draft genome sequence of a novel methanotroph (Sn10-6) isolated from flooded ricefield rhizosphere in India.</title>
        <authorList>
            <person name="Pandit P.S."/>
            <person name="Pore S.D."/>
            <person name="Arora P."/>
            <person name="Kapse N.G."/>
            <person name="Dhakephalkar P.K."/>
            <person name="Rahalkar M.C."/>
        </authorList>
    </citation>
    <scope>NUCLEOTIDE SEQUENCE [LARGE SCALE GENOMIC DNA]</scope>
    <source>
        <strain evidence="7">Sn10-6</strain>
    </source>
</reference>
<dbReference type="Proteomes" id="UP000033684">
    <property type="component" value="Unassembled WGS sequence"/>
</dbReference>
<dbReference type="PROSITE" id="PS00875">
    <property type="entry name" value="T2SP_D"/>
    <property type="match status" value="1"/>
</dbReference>
<protein>
    <recommendedName>
        <fullName evidence="5">Type II/III secretion system secretin-like domain-containing protein</fullName>
    </recommendedName>
</protein>
<evidence type="ECO:0000313" key="6">
    <source>
        <dbReference type="EMBL" id="KJV07681.1"/>
    </source>
</evidence>
<evidence type="ECO:0000256" key="2">
    <source>
        <dbReference type="ARBA" id="ARBA00022729"/>
    </source>
</evidence>
<dbReference type="GO" id="GO:0015627">
    <property type="term" value="C:type II protein secretion system complex"/>
    <property type="evidence" value="ECO:0007669"/>
    <property type="project" value="TreeGrafter"/>
</dbReference>
<dbReference type="InterPro" id="IPR050810">
    <property type="entry name" value="Bact_Secretion_Sys_Channel"/>
</dbReference>
<dbReference type="PRINTS" id="PR00811">
    <property type="entry name" value="BCTERIALGSPD"/>
</dbReference>
<dbReference type="PANTHER" id="PTHR30332">
    <property type="entry name" value="PROBABLE GENERAL SECRETION PATHWAY PROTEIN D"/>
    <property type="match status" value="1"/>
</dbReference>
<evidence type="ECO:0000256" key="1">
    <source>
        <dbReference type="ARBA" id="ARBA00004370"/>
    </source>
</evidence>
<dbReference type="EMBL" id="LAJX01000022">
    <property type="protein sequence ID" value="KJV07681.1"/>
    <property type="molecule type" value="Genomic_DNA"/>
</dbReference>